<name>A0A5B8YNF5_9FLAO</name>
<protein>
    <submittedName>
        <fullName evidence="1">IPExxxVDY family protein</fullName>
    </submittedName>
</protein>
<dbReference type="OrthoDB" id="676614at2"/>
<keyword evidence="2" id="KW-1185">Reference proteome</keyword>
<proteinExistence type="predicted"/>
<organism evidence="1 2">
    <name type="scientific">Antarcticibacterium arcticum</name>
    <dbReference type="NCBI Taxonomy" id="2585771"/>
    <lineage>
        <taxon>Bacteria</taxon>
        <taxon>Pseudomonadati</taxon>
        <taxon>Bacteroidota</taxon>
        <taxon>Flavobacteriia</taxon>
        <taxon>Flavobacteriales</taxon>
        <taxon>Flavobacteriaceae</taxon>
        <taxon>Antarcticibacterium</taxon>
    </lineage>
</organism>
<gene>
    <name evidence="1" type="ORF">FK178_11910</name>
</gene>
<evidence type="ECO:0000313" key="1">
    <source>
        <dbReference type="EMBL" id="QED38377.1"/>
    </source>
</evidence>
<dbReference type="NCBIfam" id="NF033205">
    <property type="entry name" value="IPExxxVDY"/>
    <property type="match status" value="1"/>
</dbReference>
<reference evidence="1 2" key="1">
    <citation type="submission" date="2019-08" db="EMBL/GenBank/DDBJ databases">
        <title>Antarcticibacterium arcticum sp. nov., a bacterium isolated from marine sediment of the Canadian Beaufort Sea.</title>
        <authorList>
            <person name="Lee Y.M."/>
            <person name="Baek K."/>
            <person name="Lee D.-H."/>
            <person name="Shin S.C."/>
            <person name="Jin Y.K."/>
            <person name="Park Y."/>
        </authorList>
    </citation>
    <scope>NUCLEOTIDE SEQUENCE [LARGE SCALE GENOMIC DNA]</scope>
    <source>
        <strain evidence="1 2">PAMC 28998</strain>
    </source>
</reference>
<dbReference type="InterPro" id="IPR047690">
    <property type="entry name" value="IPExxxVDY_fam"/>
</dbReference>
<dbReference type="Proteomes" id="UP000321954">
    <property type="component" value="Chromosome"/>
</dbReference>
<dbReference type="AlphaFoldDB" id="A0A5B8YNF5"/>
<sequence length="161" mass="18968">MLSHKLMLDEVEEDYQLLAIHCSLEEYKVAYLINKHLQISFKRAAHDLDFNHGNVQALYPLYLFKEPAQYRTYYLIKNKYKGPVKKVVSSGSLFSEEDISPQLTYLIPEYRDVDYFLKIEEDMDEERLQDMTGRIASIPNIVTTYIVDHNQLKSKNNLILE</sequence>
<evidence type="ECO:0000313" key="2">
    <source>
        <dbReference type="Proteomes" id="UP000321954"/>
    </source>
</evidence>
<dbReference type="RefSeq" id="WP_146835389.1">
    <property type="nucleotide sequence ID" value="NZ_CP042476.1"/>
</dbReference>
<dbReference type="EMBL" id="CP042476">
    <property type="protein sequence ID" value="QED38377.1"/>
    <property type="molecule type" value="Genomic_DNA"/>
</dbReference>
<dbReference type="KEGG" id="anp:FK178_11910"/>
<accession>A0A5B8YNF5</accession>